<comment type="caution">
    <text evidence="3">The sequence shown here is derived from an EMBL/GenBank/DDBJ whole genome shotgun (WGS) entry which is preliminary data.</text>
</comment>
<dbReference type="PANTHER" id="PTHR42834:SF1">
    <property type="entry name" value="ENDONUCLEASE_EXONUCLEASE_PHOSPHATASE FAMILY PROTEIN (AFU_ORTHOLOGUE AFUA_3G09210)"/>
    <property type="match status" value="1"/>
</dbReference>
<dbReference type="Gene3D" id="3.60.10.10">
    <property type="entry name" value="Endonuclease/exonuclease/phosphatase"/>
    <property type="match status" value="1"/>
</dbReference>
<dbReference type="OrthoDB" id="47488at2759"/>
<evidence type="ECO:0000313" key="3">
    <source>
        <dbReference type="EMBL" id="CAG9992522.1"/>
    </source>
</evidence>
<dbReference type="InterPro" id="IPR036691">
    <property type="entry name" value="Endo/exonu/phosph_ase_sf"/>
</dbReference>
<sequence>MKTTVATLLAAAGSAAAVTISEINGNKFISPYNGTQVTGVEGLVTAIEKSGIFLRSTEPDQDDRTSEGIYVFNKAIRDKVHVGDVITLDGKVDEYRSSALYSYLTEITSPINVVVKSSNHTVKPLILGVDTLSPPTSDFSSLDVGGIFGVPNDVNRISVVNPELEPTKYGLDFWESLVGQLVTLKDVVQVSRPNQYGDVWVRGGWKVTGINEHGGVTMLDGDSNPETLVIGSPLDGTSNPDDTKMGDTIGDVTGIIYNAFGFYRILPLTAISPIKSASADAPGASFKSEGNCRGITFANYNARNLGPESKTIPGITSQIVDKMLSPDLIFLQEVLDGSGETDDGVVSGEKTLQALAASIESASGVVYNYTEIAPIDKQDGGVPGGNIRQAYLYRPDIVELYQPNQGTAGDVNEVVDGPGLKYNPGRIDPANAAWTNSRKPLAAAWKAVKGSGKPFFTINVHQASKSGGSSSVHGDARPPINSAVDSRIEQAKITAAFIAQILEKDANAGVIIAGDFNEFTQVEPIQVFLEKSGMLDIEDIVGIPAEERYTYLFDMNSQALDHVFISPGLQKGAQYEHLHLNTWQNYDDQVSDHDPSVAKLNVCGCGSKKKRSLALN</sequence>
<feature type="chain" id="PRO_5040365886" description="Endonuclease/exonuclease/phosphatase domain-containing protein" evidence="1">
    <location>
        <begin position="18"/>
        <end position="616"/>
    </location>
</feature>
<evidence type="ECO:0000259" key="2">
    <source>
        <dbReference type="Pfam" id="PF03372"/>
    </source>
</evidence>
<dbReference type="SUPFAM" id="SSF56219">
    <property type="entry name" value="DNase I-like"/>
    <property type="match status" value="1"/>
</dbReference>
<dbReference type="CDD" id="cd04486">
    <property type="entry name" value="YhcR_OBF_like"/>
    <property type="match status" value="1"/>
</dbReference>
<organism evidence="3 4">
    <name type="scientific">Clonostachys byssicola</name>
    <dbReference type="NCBI Taxonomy" id="160290"/>
    <lineage>
        <taxon>Eukaryota</taxon>
        <taxon>Fungi</taxon>
        <taxon>Dikarya</taxon>
        <taxon>Ascomycota</taxon>
        <taxon>Pezizomycotina</taxon>
        <taxon>Sordariomycetes</taxon>
        <taxon>Hypocreomycetidae</taxon>
        <taxon>Hypocreales</taxon>
        <taxon>Bionectriaceae</taxon>
        <taxon>Clonostachys</taxon>
    </lineage>
</organism>
<evidence type="ECO:0000313" key="4">
    <source>
        <dbReference type="Proteomes" id="UP000754883"/>
    </source>
</evidence>
<dbReference type="Pfam" id="PF03372">
    <property type="entry name" value="Exo_endo_phos"/>
    <property type="match status" value="1"/>
</dbReference>
<dbReference type="PANTHER" id="PTHR42834">
    <property type="entry name" value="ENDONUCLEASE/EXONUCLEASE/PHOSPHATASE FAMILY PROTEIN (AFU_ORTHOLOGUE AFUA_3G09210)"/>
    <property type="match status" value="1"/>
</dbReference>
<accession>A0A9N9UND3</accession>
<dbReference type="GO" id="GO:0003824">
    <property type="term" value="F:catalytic activity"/>
    <property type="evidence" value="ECO:0007669"/>
    <property type="project" value="InterPro"/>
</dbReference>
<evidence type="ECO:0000256" key="1">
    <source>
        <dbReference type="SAM" id="SignalP"/>
    </source>
</evidence>
<proteinExistence type="predicted"/>
<name>A0A9N9UND3_9HYPO</name>
<protein>
    <recommendedName>
        <fullName evidence="2">Endonuclease/exonuclease/phosphatase domain-containing protein</fullName>
    </recommendedName>
</protein>
<gene>
    <name evidence="3" type="ORF">CBYS24578_00010745</name>
</gene>
<dbReference type="Proteomes" id="UP000754883">
    <property type="component" value="Unassembled WGS sequence"/>
</dbReference>
<reference evidence="3 4" key="2">
    <citation type="submission" date="2021-10" db="EMBL/GenBank/DDBJ databases">
        <authorList>
            <person name="Piombo E."/>
        </authorList>
    </citation>
    <scope>NUCLEOTIDE SEQUENCE [LARGE SCALE GENOMIC DNA]</scope>
</reference>
<keyword evidence="1" id="KW-0732">Signal</keyword>
<feature type="domain" description="Endonuclease/exonuclease/phosphatase" evidence="2">
    <location>
        <begin position="324"/>
        <end position="593"/>
    </location>
</feature>
<reference evidence="4" key="1">
    <citation type="submission" date="2019-06" db="EMBL/GenBank/DDBJ databases">
        <authorList>
            <person name="Broberg M."/>
        </authorList>
    </citation>
    <scope>NUCLEOTIDE SEQUENCE [LARGE SCALE GENOMIC DNA]</scope>
</reference>
<feature type="signal peptide" evidence="1">
    <location>
        <begin position="1"/>
        <end position="17"/>
    </location>
</feature>
<dbReference type="InterPro" id="IPR005135">
    <property type="entry name" value="Endo/exonuclease/phosphatase"/>
</dbReference>
<dbReference type="EMBL" id="CABFNO020001496">
    <property type="protein sequence ID" value="CAG9992522.1"/>
    <property type="molecule type" value="Genomic_DNA"/>
</dbReference>
<keyword evidence="4" id="KW-1185">Reference proteome</keyword>
<dbReference type="AlphaFoldDB" id="A0A9N9UND3"/>